<gene>
    <name evidence="4" type="ORF">Pan54_33940</name>
</gene>
<dbReference type="InterPro" id="IPR050955">
    <property type="entry name" value="Plant_Biomass_Hydrol_Est"/>
</dbReference>
<keyword evidence="5" id="KW-1185">Reference proteome</keyword>
<dbReference type="Pfam" id="PF00326">
    <property type="entry name" value="Peptidase_S9"/>
    <property type="match status" value="1"/>
</dbReference>
<feature type="signal peptide" evidence="2">
    <location>
        <begin position="1"/>
        <end position="27"/>
    </location>
</feature>
<organism evidence="4 5">
    <name type="scientific">Rubinisphaera italica</name>
    <dbReference type="NCBI Taxonomy" id="2527969"/>
    <lineage>
        <taxon>Bacteria</taxon>
        <taxon>Pseudomonadati</taxon>
        <taxon>Planctomycetota</taxon>
        <taxon>Planctomycetia</taxon>
        <taxon>Planctomycetales</taxon>
        <taxon>Planctomycetaceae</taxon>
        <taxon>Rubinisphaera</taxon>
    </lineage>
</organism>
<evidence type="ECO:0000259" key="3">
    <source>
        <dbReference type="Pfam" id="PF00326"/>
    </source>
</evidence>
<evidence type="ECO:0000256" key="2">
    <source>
        <dbReference type="SAM" id="SignalP"/>
    </source>
</evidence>
<dbReference type="EMBL" id="SJPG01000001">
    <property type="protein sequence ID" value="TWT62650.1"/>
    <property type="molecule type" value="Genomic_DNA"/>
</dbReference>
<protein>
    <submittedName>
        <fullName evidence="4">Prolyl oligopeptidase family protein</fullName>
    </submittedName>
</protein>
<evidence type="ECO:0000256" key="1">
    <source>
        <dbReference type="ARBA" id="ARBA00022729"/>
    </source>
</evidence>
<dbReference type="GO" id="GO:0006508">
    <property type="term" value="P:proteolysis"/>
    <property type="evidence" value="ECO:0007669"/>
    <property type="project" value="InterPro"/>
</dbReference>
<accession>A0A5C5XI55</accession>
<dbReference type="InterPro" id="IPR029058">
    <property type="entry name" value="AB_hydrolase_fold"/>
</dbReference>
<dbReference type="Gene3D" id="3.40.50.1820">
    <property type="entry name" value="alpha/beta hydrolase"/>
    <property type="match status" value="1"/>
</dbReference>
<dbReference type="RefSeq" id="WP_146504481.1">
    <property type="nucleotide sequence ID" value="NZ_SJPG01000001.1"/>
</dbReference>
<dbReference type="SUPFAM" id="SSF53474">
    <property type="entry name" value="alpha/beta-Hydrolases"/>
    <property type="match status" value="1"/>
</dbReference>
<evidence type="ECO:0000313" key="5">
    <source>
        <dbReference type="Proteomes" id="UP000316095"/>
    </source>
</evidence>
<comment type="caution">
    <text evidence="4">The sequence shown here is derived from an EMBL/GenBank/DDBJ whole genome shotgun (WGS) entry which is preliminary data.</text>
</comment>
<dbReference type="PANTHER" id="PTHR43037:SF1">
    <property type="entry name" value="BLL1128 PROTEIN"/>
    <property type="match status" value="1"/>
</dbReference>
<evidence type="ECO:0000313" key="4">
    <source>
        <dbReference type="EMBL" id="TWT62650.1"/>
    </source>
</evidence>
<proteinExistence type="predicted"/>
<reference evidence="4 5" key="1">
    <citation type="submission" date="2019-02" db="EMBL/GenBank/DDBJ databases">
        <title>Deep-cultivation of Planctomycetes and their phenomic and genomic characterization uncovers novel biology.</title>
        <authorList>
            <person name="Wiegand S."/>
            <person name="Jogler M."/>
            <person name="Boedeker C."/>
            <person name="Pinto D."/>
            <person name="Vollmers J."/>
            <person name="Rivas-Marin E."/>
            <person name="Kohn T."/>
            <person name="Peeters S.H."/>
            <person name="Heuer A."/>
            <person name="Rast P."/>
            <person name="Oberbeckmann S."/>
            <person name="Bunk B."/>
            <person name="Jeske O."/>
            <person name="Meyerdierks A."/>
            <person name="Storesund J.E."/>
            <person name="Kallscheuer N."/>
            <person name="Luecker S."/>
            <person name="Lage O.M."/>
            <person name="Pohl T."/>
            <person name="Merkel B.J."/>
            <person name="Hornburger P."/>
            <person name="Mueller R.-W."/>
            <person name="Bruemmer F."/>
            <person name="Labrenz M."/>
            <person name="Spormann A.M."/>
            <person name="Op Den Camp H."/>
            <person name="Overmann J."/>
            <person name="Amann R."/>
            <person name="Jetten M.S.M."/>
            <person name="Mascher T."/>
            <person name="Medema M.H."/>
            <person name="Devos D.P."/>
            <person name="Kaster A.-K."/>
            <person name="Ovreas L."/>
            <person name="Rohde M."/>
            <person name="Galperin M.Y."/>
            <person name="Jogler C."/>
        </authorList>
    </citation>
    <scope>NUCLEOTIDE SEQUENCE [LARGE SCALE GENOMIC DNA]</scope>
    <source>
        <strain evidence="4 5">Pan54</strain>
    </source>
</reference>
<dbReference type="OrthoDB" id="236649at2"/>
<keyword evidence="1 2" id="KW-0732">Signal</keyword>
<dbReference type="AlphaFoldDB" id="A0A5C5XI55"/>
<sequence precursor="true">MQKLQYRSLLFAITLSLLGSLTSSVRADGPQDNIPGEVRAVPPVGISLSKQDHQELTTGIDQLDGMIEQLRKRKDARTPALLPDVEIFARALRQNIEHSELYSDNEVKAAKSVLAEGKRRAEALLEGDAPWTTQTGLVVRGYRSRIDNTVQPYGLEIPHNYSFGHNDKFRLDLWFHGRGEKTLETSFINQRMNRRGQYQPANTFILHPYGRYSNAFKFAGEVDVLEALEHAKQNYRIDEHRIAVRGFSMGGAGCWQMAVHYPDLFFAANPGAGFAETPEFLKSFQQETLNPTWYEQKLWRMYDCTDNALNLYQLPVVAYSGELDIQKQAADIMEQALAKENMRLTHIIGPETKHAIHPESNKIITAKLDILAEHVSLDPPQQLRFITHTLKYNKLHWLTVTGLEQHWEPSRVYAELVPENKRILVSVQGVTGLELNFPAGTCPFPLDQKIEIHLTTKYQSRPSLHKQILELDRPGTDRSWSCSLRWAGRQWVQQSVEPTGLKKKHNLQGPVDDAFMESFTVVSPTGTSWQDQVGDWASSEQEHFVQEWRRHFRGDAVVVDDTKLTDDKIANSNLILFGDPSSNQYLAKIIDRLPLEWTEEKLLFKGKSYDPAIHAPILIFPNPENPSRYIVLNSGFTYREYAYLNNARQVPKLPDWSIINLNTKPNALWPGQVVEAGFFDEYWR</sequence>
<dbReference type="InterPro" id="IPR001375">
    <property type="entry name" value="Peptidase_S9_cat"/>
</dbReference>
<feature type="domain" description="Peptidase S9 prolyl oligopeptidase catalytic" evidence="3">
    <location>
        <begin position="223"/>
        <end position="363"/>
    </location>
</feature>
<name>A0A5C5XI55_9PLAN</name>
<dbReference type="PANTHER" id="PTHR43037">
    <property type="entry name" value="UNNAMED PRODUCT-RELATED"/>
    <property type="match status" value="1"/>
</dbReference>
<feature type="chain" id="PRO_5022813189" evidence="2">
    <location>
        <begin position="28"/>
        <end position="684"/>
    </location>
</feature>
<dbReference type="GO" id="GO:0008236">
    <property type="term" value="F:serine-type peptidase activity"/>
    <property type="evidence" value="ECO:0007669"/>
    <property type="project" value="InterPro"/>
</dbReference>
<dbReference type="Proteomes" id="UP000316095">
    <property type="component" value="Unassembled WGS sequence"/>
</dbReference>